<accession>A0A4U9HU66</accession>
<dbReference type="PROSITE" id="PS50801">
    <property type="entry name" value="STAS"/>
    <property type="match status" value="1"/>
</dbReference>
<name>A0A4U9HU66_SERRU</name>
<proteinExistence type="predicted"/>
<dbReference type="AlphaFoldDB" id="A0A4U9HU66"/>
<dbReference type="InterPro" id="IPR002645">
    <property type="entry name" value="STAS_dom"/>
</dbReference>
<protein>
    <submittedName>
        <fullName evidence="2">Sulfate transporter ychM</fullName>
    </submittedName>
</protein>
<feature type="domain" description="STAS" evidence="1">
    <location>
        <begin position="1"/>
        <end position="80"/>
    </location>
</feature>
<evidence type="ECO:0000259" key="1">
    <source>
        <dbReference type="PROSITE" id="PS50801"/>
    </source>
</evidence>
<dbReference type="Pfam" id="PF01740">
    <property type="entry name" value="STAS"/>
    <property type="match status" value="1"/>
</dbReference>
<sequence>MLARSGAYQTVILQWDAVPVLDAGGLSALQRFIDALPPGKQLIVTDIPFQPLKTLARARIRPIDGRLAFYSTLPEALAARTAPGCDG</sequence>
<evidence type="ECO:0000313" key="3">
    <source>
        <dbReference type="Proteomes" id="UP000307968"/>
    </source>
</evidence>
<reference evidence="2 3" key="1">
    <citation type="submission" date="2019-05" db="EMBL/GenBank/DDBJ databases">
        <authorList>
            <consortium name="Pathogen Informatics"/>
        </authorList>
    </citation>
    <scope>NUCLEOTIDE SEQUENCE [LARGE SCALE GENOMIC DNA]</scope>
    <source>
        <strain evidence="2 3">NCTC12971</strain>
    </source>
</reference>
<organism evidence="2 3">
    <name type="scientific">Serratia rubidaea</name>
    <name type="common">Serratia marinorubra</name>
    <dbReference type="NCBI Taxonomy" id="61652"/>
    <lineage>
        <taxon>Bacteria</taxon>
        <taxon>Pseudomonadati</taxon>
        <taxon>Pseudomonadota</taxon>
        <taxon>Gammaproteobacteria</taxon>
        <taxon>Enterobacterales</taxon>
        <taxon>Yersiniaceae</taxon>
        <taxon>Serratia</taxon>
    </lineage>
</organism>
<dbReference type="InterPro" id="IPR036513">
    <property type="entry name" value="STAS_dom_sf"/>
</dbReference>
<dbReference type="Gene3D" id="3.30.750.24">
    <property type="entry name" value="STAS domain"/>
    <property type="match status" value="1"/>
</dbReference>
<dbReference type="Proteomes" id="UP000307968">
    <property type="component" value="Chromosome"/>
</dbReference>
<dbReference type="EMBL" id="LR590463">
    <property type="protein sequence ID" value="VTP67081.1"/>
    <property type="molecule type" value="Genomic_DNA"/>
</dbReference>
<dbReference type="SUPFAM" id="SSF52091">
    <property type="entry name" value="SpoIIaa-like"/>
    <property type="match status" value="1"/>
</dbReference>
<evidence type="ECO:0000313" key="2">
    <source>
        <dbReference type="EMBL" id="VTP67081.1"/>
    </source>
</evidence>
<gene>
    <name evidence="2" type="primary">ychM_5</name>
    <name evidence="2" type="ORF">NCTC12971_04927</name>
</gene>